<dbReference type="Proteomes" id="UP001189122">
    <property type="component" value="Unassembled WGS sequence"/>
</dbReference>
<feature type="region of interest" description="Disordered" evidence="1">
    <location>
        <begin position="48"/>
        <end position="67"/>
    </location>
</feature>
<sequence length="152" mass="16846">MFGVVLPRRSFPLDALLHPDRPPHWVSTMNTFVAPTAIPTFLLRRHPRRPPLGAAPPSVAGSRLRRLPGPPSARIGVCLEDLASLPPWPMRSAGAGGAAGRCAWGRTLSLHAVLLRHRRQPPRRYRRHPRPLVHQVPGARKRDPSTSKSFTL</sequence>
<evidence type="ECO:0000313" key="2">
    <source>
        <dbReference type="EMBL" id="CAA2619613.1"/>
    </source>
</evidence>
<feature type="compositionally biased region" description="Basic residues" evidence="1">
    <location>
        <begin position="118"/>
        <end position="131"/>
    </location>
</feature>
<accession>A0A7I8INK2</accession>
<proteinExistence type="predicted"/>
<feature type="region of interest" description="Disordered" evidence="1">
    <location>
        <begin position="118"/>
        <end position="152"/>
    </location>
</feature>
<keyword evidence="3" id="KW-1185">Reference proteome</keyword>
<evidence type="ECO:0000256" key="1">
    <source>
        <dbReference type="SAM" id="MobiDB-lite"/>
    </source>
</evidence>
<reference evidence="2 3" key="1">
    <citation type="submission" date="2019-12" db="EMBL/GenBank/DDBJ databases">
        <authorList>
            <person name="Scholz U."/>
            <person name="Mascher M."/>
            <person name="Fiebig A."/>
        </authorList>
    </citation>
    <scope>NUCLEOTIDE SEQUENCE</scope>
</reference>
<gene>
    <name evidence="2" type="ORF">SI7747_05005782</name>
</gene>
<name>A0A7I8INK2_SPIIN</name>
<dbReference type="EMBL" id="CACRZD030000005">
    <property type="protein sequence ID" value="CAA6659360.1"/>
    <property type="molecule type" value="Genomic_DNA"/>
</dbReference>
<evidence type="ECO:0000313" key="3">
    <source>
        <dbReference type="Proteomes" id="UP001189122"/>
    </source>
</evidence>
<dbReference type="EMBL" id="LR743592">
    <property type="protein sequence ID" value="CAA2619613.1"/>
    <property type="molecule type" value="Genomic_DNA"/>
</dbReference>
<dbReference type="AlphaFoldDB" id="A0A7I8INK2"/>
<protein>
    <submittedName>
        <fullName evidence="2">Uncharacterized protein</fullName>
    </submittedName>
</protein>
<organism evidence="2">
    <name type="scientific">Spirodela intermedia</name>
    <name type="common">Intermediate duckweed</name>
    <dbReference type="NCBI Taxonomy" id="51605"/>
    <lineage>
        <taxon>Eukaryota</taxon>
        <taxon>Viridiplantae</taxon>
        <taxon>Streptophyta</taxon>
        <taxon>Embryophyta</taxon>
        <taxon>Tracheophyta</taxon>
        <taxon>Spermatophyta</taxon>
        <taxon>Magnoliopsida</taxon>
        <taxon>Liliopsida</taxon>
        <taxon>Araceae</taxon>
        <taxon>Lemnoideae</taxon>
        <taxon>Spirodela</taxon>
    </lineage>
</organism>